<reference evidence="3" key="1">
    <citation type="journal article" date="2019" name="Int. J. Syst. Evol. Microbiol.">
        <title>The Global Catalogue of Microorganisms (GCM) 10K type strain sequencing project: providing services to taxonomists for standard genome sequencing and annotation.</title>
        <authorList>
            <consortium name="The Broad Institute Genomics Platform"/>
            <consortium name="The Broad Institute Genome Sequencing Center for Infectious Disease"/>
            <person name="Wu L."/>
            <person name="Ma J."/>
        </authorList>
    </citation>
    <scope>NUCLEOTIDE SEQUENCE [LARGE SCALE GENOMIC DNA]</scope>
    <source>
        <strain evidence="3">CCUG 60523</strain>
    </source>
</reference>
<gene>
    <name evidence="2" type="ORF">ACFOSV_02550</name>
</gene>
<evidence type="ECO:0000256" key="1">
    <source>
        <dbReference type="SAM" id="Phobius"/>
    </source>
</evidence>
<dbReference type="Proteomes" id="UP001595805">
    <property type="component" value="Unassembled WGS sequence"/>
</dbReference>
<keyword evidence="3" id="KW-1185">Reference proteome</keyword>
<keyword evidence="1" id="KW-1133">Transmembrane helix</keyword>
<comment type="caution">
    <text evidence="2">The sequence shown here is derived from an EMBL/GenBank/DDBJ whole genome shotgun (WGS) entry which is preliminary data.</text>
</comment>
<protein>
    <submittedName>
        <fullName evidence="2">Uncharacterized protein</fullName>
    </submittedName>
</protein>
<dbReference type="EMBL" id="JBHRZS010000003">
    <property type="protein sequence ID" value="MFC3879035.1"/>
    <property type="molecule type" value="Genomic_DNA"/>
</dbReference>
<keyword evidence="1" id="KW-0812">Transmembrane</keyword>
<dbReference type="RefSeq" id="WP_377903075.1">
    <property type="nucleotide sequence ID" value="NZ_JBHRZS010000003.1"/>
</dbReference>
<keyword evidence="1" id="KW-0472">Membrane</keyword>
<sequence length="125" mass="14532">MPYSQESLRELHLARAFSSFLRMLNSLFENPVLIILALLVLSCILGLHVLLFQEYIKQERIQGRRLKELERLVKIELGRSQVVENQIELLDRVKSQTADKLELIKLQVTAMKAKEKEEEKKGNSD</sequence>
<proteinExistence type="predicted"/>
<evidence type="ECO:0000313" key="2">
    <source>
        <dbReference type="EMBL" id="MFC3879035.1"/>
    </source>
</evidence>
<evidence type="ECO:0000313" key="3">
    <source>
        <dbReference type="Proteomes" id="UP001595805"/>
    </source>
</evidence>
<accession>A0ABV8AMT3</accession>
<feature type="transmembrane region" description="Helical" evidence="1">
    <location>
        <begin position="32"/>
        <end position="52"/>
    </location>
</feature>
<organism evidence="2 3">
    <name type="scientific">Algoriphagus namhaensis</name>
    <dbReference type="NCBI Taxonomy" id="915353"/>
    <lineage>
        <taxon>Bacteria</taxon>
        <taxon>Pseudomonadati</taxon>
        <taxon>Bacteroidota</taxon>
        <taxon>Cytophagia</taxon>
        <taxon>Cytophagales</taxon>
        <taxon>Cyclobacteriaceae</taxon>
        <taxon>Algoriphagus</taxon>
    </lineage>
</organism>
<name>A0ABV8AMT3_9BACT</name>